<dbReference type="AlphaFoldDB" id="W6UEF0"/>
<organism evidence="9 10">
    <name type="scientific">Echinococcus granulosus</name>
    <name type="common">Hydatid tapeworm</name>
    <dbReference type="NCBI Taxonomy" id="6210"/>
    <lineage>
        <taxon>Eukaryota</taxon>
        <taxon>Metazoa</taxon>
        <taxon>Spiralia</taxon>
        <taxon>Lophotrochozoa</taxon>
        <taxon>Platyhelminthes</taxon>
        <taxon>Cestoda</taxon>
        <taxon>Eucestoda</taxon>
        <taxon>Cyclophyllidea</taxon>
        <taxon>Taeniidae</taxon>
        <taxon>Echinococcus</taxon>
        <taxon>Echinococcus granulosus group</taxon>
    </lineage>
</organism>
<reference evidence="9 10" key="1">
    <citation type="journal article" date="2013" name="Nat. Genet.">
        <title>The genome of the hydatid tapeworm Echinococcus granulosus.</title>
        <authorList>
            <person name="Zheng H."/>
            <person name="Zhang W."/>
            <person name="Zhang L."/>
            <person name="Zhang Z."/>
            <person name="Li J."/>
            <person name="Lu G."/>
            <person name="Zhu Y."/>
            <person name="Wang Y."/>
            <person name="Huang Y."/>
            <person name="Liu J."/>
            <person name="Kang H."/>
            <person name="Chen J."/>
            <person name="Wang L."/>
            <person name="Chen A."/>
            <person name="Yu S."/>
            <person name="Gao Z."/>
            <person name="Jin L."/>
            <person name="Gu W."/>
            <person name="Wang Z."/>
            <person name="Zhao L."/>
            <person name="Shi B."/>
            <person name="Wen H."/>
            <person name="Lin R."/>
            <person name="Jones M.K."/>
            <person name="Brejova B."/>
            <person name="Vinar T."/>
            <person name="Zhao G."/>
            <person name="McManus D.P."/>
            <person name="Chen Z."/>
            <person name="Zhou Y."/>
            <person name="Wang S."/>
        </authorList>
    </citation>
    <scope>NUCLEOTIDE SEQUENCE [LARGE SCALE GENOMIC DNA]</scope>
</reference>
<dbReference type="RefSeq" id="XP_024347643.1">
    <property type="nucleotide sequence ID" value="XM_024497961.1"/>
</dbReference>
<name>W6UEF0_ECHGR</name>
<evidence type="ECO:0000256" key="5">
    <source>
        <dbReference type="ARBA" id="ARBA00023157"/>
    </source>
</evidence>
<dbReference type="Proteomes" id="UP000019149">
    <property type="component" value="Unassembled WGS sequence"/>
</dbReference>
<comment type="subcellular location">
    <subcellularLocation>
        <location evidence="1">Secreted</location>
    </subcellularLocation>
</comment>
<feature type="domain" description="UPF0506" evidence="8">
    <location>
        <begin position="96"/>
        <end position="151"/>
    </location>
</feature>
<dbReference type="GeneID" id="36344427"/>
<evidence type="ECO:0000256" key="7">
    <source>
        <dbReference type="SAM" id="Phobius"/>
    </source>
</evidence>
<protein>
    <recommendedName>
        <fullName evidence="8">UPF0506 domain-containing protein</fullName>
    </recommendedName>
</protein>
<dbReference type="CTD" id="36344427"/>
<proteinExistence type="predicted"/>
<dbReference type="OrthoDB" id="5021976at2759"/>
<keyword evidence="3" id="KW-0732">Signal</keyword>
<dbReference type="KEGG" id="egl:EGR_08712"/>
<evidence type="ECO:0000256" key="3">
    <source>
        <dbReference type="ARBA" id="ARBA00022729"/>
    </source>
</evidence>
<keyword evidence="7" id="KW-0472">Membrane</keyword>
<feature type="transmembrane region" description="Helical" evidence="7">
    <location>
        <begin position="74"/>
        <end position="92"/>
    </location>
</feature>
<dbReference type="EMBL" id="APAU02000116">
    <property type="protein sequence ID" value="EUB56447.1"/>
    <property type="molecule type" value="Genomic_DNA"/>
</dbReference>
<dbReference type="GO" id="GO:0005576">
    <property type="term" value="C:extracellular region"/>
    <property type="evidence" value="ECO:0007669"/>
    <property type="project" value="UniProtKB-SubCell"/>
</dbReference>
<keyword evidence="4" id="KW-0960">Knottin</keyword>
<keyword evidence="2" id="KW-0964">Secreted</keyword>
<evidence type="ECO:0000313" key="9">
    <source>
        <dbReference type="EMBL" id="EUB56447.1"/>
    </source>
</evidence>
<evidence type="ECO:0000256" key="2">
    <source>
        <dbReference type="ARBA" id="ARBA00022525"/>
    </source>
</evidence>
<sequence>MRIGLPGVTDDVDDKRWLPGAQPRRRMSPRLGVGSGTALRTSESAIATITRNAEGVLDMAPGNREMTAKLNPFVTMRCLFILLIGLMVTALADDTCRKMGEPCSRTVFSRCCEGLYCVLKGFADGTCEKCLPQGHFCFSDGECCSNDCAWYRFCR</sequence>
<keyword evidence="7" id="KW-1133">Transmembrane helix</keyword>
<evidence type="ECO:0000256" key="6">
    <source>
        <dbReference type="SAM" id="MobiDB-lite"/>
    </source>
</evidence>
<keyword evidence="5" id="KW-1015">Disulfide bond</keyword>
<evidence type="ECO:0000259" key="8">
    <source>
        <dbReference type="Pfam" id="PF11703"/>
    </source>
</evidence>
<evidence type="ECO:0000256" key="1">
    <source>
        <dbReference type="ARBA" id="ARBA00004613"/>
    </source>
</evidence>
<keyword evidence="10" id="KW-1185">Reference proteome</keyword>
<feature type="region of interest" description="Disordered" evidence="6">
    <location>
        <begin position="14"/>
        <end position="34"/>
    </location>
</feature>
<comment type="caution">
    <text evidence="9">The sequence shown here is derived from an EMBL/GenBank/DDBJ whole genome shotgun (WGS) entry which is preliminary data.</text>
</comment>
<accession>W6UEF0</accession>
<evidence type="ECO:0000256" key="4">
    <source>
        <dbReference type="ARBA" id="ARBA00022854"/>
    </source>
</evidence>
<keyword evidence="7" id="KW-0812">Transmembrane</keyword>
<evidence type="ECO:0000313" key="10">
    <source>
        <dbReference type="Proteomes" id="UP000019149"/>
    </source>
</evidence>
<gene>
    <name evidence="9" type="ORF">EGR_08712</name>
</gene>
<dbReference type="InterPro" id="IPR021712">
    <property type="entry name" value="UPF0506"/>
</dbReference>
<dbReference type="Pfam" id="PF11703">
    <property type="entry name" value="UPF0506"/>
    <property type="match status" value="1"/>
</dbReference>